<protein>
    <submittedName>
        <fullName evidence="2">Uncharacterized protein</fullName>
    </submittedName>
</protein>
<evidence type="ECO:0000256" key="1">
    <source>
        <dbReference type="SAM" id="MobiDB-lite"/>
    </source>
</evidence>
<feature type="region of interest" description="Disordered" evidence="1">
    <location>
        <begin position="34"/>
        <end position="59"/>
    </location>
</feature>
<dbReference type="EMBL" id="CM000141">
    <property type="protein sequence ID" value="EEE60681.1"/>
    <property type="molecule type" value="Genomic_DNA"/>
</dbReference>
<reference evidence="2" key="1">
    <citation type="journal article" date="2005" name="PLoS Biol.">
        <title>The genomes of Oryza sativa: a history of duplications.</title>
        <authorList>
            <person name="Yu J."/>
            <person name="Wang J."/>
            <person name="Lin W."/>
            <person name="Li S."/>
            <person name="Li H."/>
            <person name="Zhou J."/>
            <person name="Ni P."/>
            <person name="Dong W."/>
            <person name="Hu S."/>
            <person name="Zeng C."/>
            <person name="Zhang J."/>
            <person name="Zhang Y."/>
            <person name="Li R."/>
            <person name="Xu Z."/>
            <person name="Li S."/>
            <person name="Li X."/>
            <person name="Zheng H."/>
            <person name="Cong L."/>
            <person name="Lin L."/>
            <person name="Yin J."/>
            <person name="Geng J."/>
            <person name="Li G."/>
            <person name="Shi J."/>
            <person name="Liu J."/>
            <person name="Lv H."/>
            <person name="Li J."/>
            <person name="Wang J."/>
            <person name="Deng Y."/>
            <person name="Ran L."/>
            <person name="Shi X."/>
            <person name="Wang X."/>
            <person name="Wu Q."/>
            <person name="Li C."/>
            <person name="Ren X."/>
            <person name="Wang J."/>
            <person name="Wang X."/>
            <person name="Li D."/>
            <person name="Liu D."/>
            <person name="Zhang X."/>
            <person name="Ji Z."/>
            <person name="Zhao W."/>
            <person name="Sun Y."/>
            <person name="Zhang Z."/>
            <person name="Bao J."/>
            <person name="Han Y."/>
            <person name="Dong L."/>
            <person name="Ji J."/>
            <person name="Chen P."/>
            <person name="Wu S."/>
            <person name="Liu J."/>
            <person name="Xiao Y."/>
            <person name="Bu D."/>
            <person name="Tan J."/>
            <person name="Yang L."/>
            <person name="Ye C."/>
            <person name="Zhang J."/>
            <person name="Xu J."/>
            <person name="Zhou Y."/>
            <person name="Yu Y."/>
            <person name="Zhang B."/>
            <person name="Zhuang S."/>
            <person name="Wei H."/>
            <person name="Liu B."/>
            <person name="Lei M."/>
            <person name="Yu H."/>
            <person name="Li Y."/>
            <person name="Xu H."/>
            <person name="Wei S."/>
            <person name="He X."/>
            <person name="Fang L."/>
            <person name="Zhang Z."/>
            <person name="Zhang Y."/>
            <person name="Huang X."/>
            <person name="Su Z."/>
            <person name="Tong W."/>
            <person name="Li J."/>
            <person name="Tong Z."/>
            <person name="Li S."/>
            <person name="Ye J."/>
            <person name="Wang L."/>
            <person name="Fang L."/>
            <person name="Lei T."/>
            <person name="Chen C."/>
            <person name="Chen H."/>
            <person name="Xu Z."/>
            <person name="Li H."/>
            <person name="Huang H."/>
            <person name="Zhang F."/>
            <person name="Xu H."/>
            <person name="Li N."/>
            <person name="Zhao C."/>
            <person name="Li S."/>
            <person name="Dong L."/>
            <person name="Huang Y."/>
            <person name="Li L."/>
            <person name="Xi Y."/>
            <person name="Qi Q."/>
            <person name="Li W."/>
            <person name="Zhang B."/>
            <person name="Hu W."/>
            <person name="Zhang Y."/>
            <person name="Tian X."/>
            <person name="Jiao Y."/>
            <person name="Liang X."/>
            <person name="Jin J."/>
            <person name="Gao L."/>
            <person name="Zheng W."/>
            <person name="Hao B."/>
            <person name="Liu S."/>
            <person name="Wang W."/>
            <person name="Yuan L."/>
            <person name="Cao M."/>
            <person name="McDermott J."/>
            <person name="Samudrala R."/>
            <person name="Wang J."/>
            <person name="Wong G.K."/>
            <person name="Yang H."/>
        </authorList>
    </citation>
    <scope>NUCLEOTIDE SEQUENCE [LARGE SCALE GENOMIC DNA]</scope>
</reference>
<accession>B9FE98</accession>
<proteinExistence type="predicted"/>
<dbReference type="Proteomes" id="UP000007752">
    <property type="component" value="Chromosome 4"/>
</dbReference>
<organism evidence="2">
    <name type="scientific">Oryza sativa subsp. japonica</name>
    <name type="common">Rice</name>
    <dbReference type="NCBI Taxonomy" id="39947"/>
    <lineage>
        <taxon>Eukaryota</taxon>
        <taxon>Viridiplantae</taxon>
        <taxon>Streptophyta</taxon>
        <taxon>Embryophyta</taxon>
        <taxon>Tracheophyta</taxon>
        <taxon>Spermatophyta</taxon>
        <taxon>Magnoliopsida</taxon>
        <taxon>Liliopsida</taxon>
        <taxon>Poales</taxon>
        <taxon>Poaceae</taxon>
        <taxon>BOP clade</taxon>
        <taxon>Oryzoideae</taxon>
        <taxon>Oryzeae</taxon>
        <taxon>Oryzinae</taxon>
        <taxon>Oryza</taxon>
        <taxon>Oryza sativa</taxon>
    </lineage>
</organism>
<evidence type="ECO:0000313" key="2">
    <source>
        <dbReference type="EMBL" id="EEE60681.1"/>
    </source>
</evidence>
<gene>
    <name evidence="2" type="ORF">OsJ_14153</name>
</gene>
<dbReference type="AlphaFoldDB" id="B9FE98"/>
<name>B9FE98_ORYSJ</name>
<sequence>MEQKKKKKKKKKKGSVRRLEETLLLNFMQQEKRSFIADQTETTSPCPCRGEDGGMGWPGTRDRLIQNSKWGKWFEPLKPRKHRIDPDHHQHLVLEDLGSSLAWRQRSSTVLFSSPHPPWRGGDAPATSR</sequence>
<reference evidence="2" key="2">
    <citation type="submission" date="2008-12" db="EMBL/GenBank/DDBJ databases">
        <title>Improved gene annotation of the rice (Oryza sativa) genomes.</title>
        <authorList>
            <person name="Wang J."/>
            <person name="Li R."/>
            <person name="Fan W."/>
            <person name="Huang Q."/>
            <person name="Zhang J."/>
            <person name="Zhou Y."/>
            <person name="Hu Y."/>
            <person name="Zi S."/>
            <person name="Li J."/>
            <person name="Ni P."/>
            <person name="Zheng H."/>
            <person name="Zhang Y."/>
            <person name="Zhao M."/>
            <person name="Hao Q."/>
            <person name="McDermott J."/>
            <person name="Samudrala R."/>
            <person name="Kristiansen K."/>
            <person name="Wong G.K.-S."/>
        </authorList>
    </citation>
    <scope>NUCLEOTIDE SEQUENCE</scope>
</reference>